<feature type="transmembrane region" description="Helical" evidence="1">
    <location>
        <begin position="77"/>
        <end position="95"/>
    </location>
</feature>
<reference evidence="2 3" key="1">
    <citation type="submission" date="2019-05" db="EMBL/GenBank/DDBJ databases">
        <title>Genomic analysis of Lentibacillus sp. NKC220-2.</title>
        <authorList>
            <person name="Oh Y.J."/>
        </authorList>
    </citation>
    <scope>NUCLEOTIDE SEQUENCE [LARGE SCALE GENOMIC DNA]</scope>
    <source>
        <strain evidence="2 3">NKC220-2</strain>
    </source>
</reference>
<dbReference type="EMBL" id="VCIA01000001">
    <property type="protein sequence ID" value="TMN22726.1"/>
    <property type="molecule type" value="Genomic_DNA"/>
</dbReference>
<gene>
    <name evidence="2" type="ORF">FFL34_11925</name>
</gene>
<name>A0A5S3QQ88_9BACI</name>
<dbReference type="RefSeq" id="WP_138603625.1">
    <property type="nucleotide sequence ID" value="NZ_VCIA01000001.1"/>
</dbReference>
<protein>
    <submittedName>
        <fullName evidence="2">Uncharacterized protein</fullName>
    </submittedName>
</protein>
<keyword evidence="1" id="KW-1133">Transmembrane helix</keyword>
<proteinExistence type="predicted"/>
<organism evidence="2 3">
    <name type="scientific">Lentibacillus cibarius</name>
    <dbReference type="NCBI Taxonomy" id="2583219"/>
    <lineage>
        <taxon>Bacteria</taxon>
        <taxon>Bacillati</taxon>
        <taxon>Bacillota</taxon>
        <taxon>Bacilli</taxon>
        <taxon>Bacillales</taxon>
        <taxon>Bacillaceae</taxon>
        <taxon>Lentibacillus</taxon>
    </lineage>
</organism>
<evidence type="ECO:0000313" key="3">
    <source>
        <dbReference type="Proteomes" id="UP000306980"/>
    </source>
</evidence>
<sequence>MSDNQNKGQFKYFRYVDTDKKEPIIRKRKGKIEKYEKQVTDRVYFNPEDVFRFNLENITPSVSIDDGGGFTQYHNYLWLWTQFIGGMPVLTYMAIRKYIFDYADRVGASDEFIAFPPLLVI</sequence>
<comment type="caution">
    <text evidence="2">The sequence shown here is derived from an EMBL/GenBank/DDBJ whole genome shotgun (WGS) entry which is preliminary data.</text>
</comment>
<dbReference type="Proteomes" id="UP000306980">
    <property type="component" value="Unassembled WGS sequence"/>
</dbReference>
<accession>A0A5S3QQ88</accession>
<keyword evidence="1" id="KW-0812">Transmembrane</keyword>
<dbReference type="AlphaFoldDB" id="A0A5S3QQ88"/>
<evidence type="ECO:0000313" key="2">
    <source>
        <dbReference type="EMBL" id="TMN22726.1"/>
    </source>
</evidence>
<evidence type="ECO:0000256" key="1">
    <source>
        <dbReference type="SAM" id="Phobius"/>
    </source>
</evidence>
<keyword evidence="1" id="KW-0472">Membrane</keyword>